<sequence>MTASGSDFASVLNDAIKSRGLTLERIRHRLEELDVKVSVATLSYWQNGRSQPVRAHSGRTLAALEEVLELEPGTLVSTAPMSAKRRRSGNGPGPLPIPKTVEEALLQAGLSRDHLRTVSTHVTAMVAPDRTQSSEAIRKVAQCVVGGAKDFPLVVQDDDGDPDGGEEVHGLSNCQVGQRIVIPQKELAVTQMLLPRSLRQGEYIMFEYMTTLAPTTEPTQMMALAVPHTGEVVMEVQFSRGAVPKRVVGYTASPEDELTVSHPAAVELPVSEGLAQLIKLDVPPSLCVVQWEW</sequence>
<accession>A0A1R4KF75</accession>
<proteinExistence type="predicted"/>
<keyword evidence="2" id="KW-1185">Reference proteome</keyword>
<dbReference type="InterPro" id="IPR010982">
    <property type="entry name" value="Lambda_DNA-bd_dom_sf"/>
</dbReference>
<dbReference type="Proteomes" id="UP000188342">
    <property type="component" value="Unassembled WGS sequence"/>
</dbReference>
<dbReference type="AlphaFoldDB" id="A0A1R4KF75"/>
<evidence type="ECO:0000313" key="1">
    <source>
        <dbReference type="EMBL" id="SJN42835.1"/>
    </source>
</evidence>
<evidence type="ECO:0000313" key="2">
    <source>
        <dbReference type="Proteomes" id="UP000188342"/>
    </source>
</evidence>
<gene>
    <name evidence="1" type="ORF">FM114_13805</name>
</gene>
<dbReference type="CDD" id="cd00093">
    <property type="entry name" value="HTH_XRE"/>
    <property type="match status" value="1"/>
</dbReference>
<dbReference type="Gene3D" id="1.10.260.40">
    <property type="entry name" value="lambda repressor-like DNA-binding domains"/>
    <property type="match status" value="1"/>
</dbReference>
<name>A0A1R4KF75_9ACTN</name>
<dbReference type="GO" id="GO:0003677">
    <property type="term" value="F:DNA binding"/>
    <property type="evidence" value="ECO:0007669"/>
    <property type="project" value="InterPro"/>
</dbReference>
<dbReference type="RefSeq" id="WP_094765720.1">
    <property type="nucleotide sequence ID" value="NZ_FUKQ01000049.1"/>
</dbReference>
<dbReference type="OrthoDB" id="3722161at2"/>
<dbReference type="STRING" id="1255658.FM114_13805"/>
<organism evidence="1 2">
    <name type="scientific">Luteococcus japonicus LSP_Lj1</name>
    <dbReference type="NCBI Taxonomy" id="1255658"/>
    <lineage>
        <taxon>Bacteria</taxon>
        <taxon>Bacillati</taxon>
        <taxon>Actinomycetota</taxon>
        <taxon>Actinomycetes</taxon>
        <taxon>Propionibacteriales</taxon>
        <taxon>Propionibacteriaceae</taxon>
        <taxon>Luteococcus</taxon>
    </lineage>
</organism>
<dbReference type="EMBL" id="FUKQ01000049">
    <property type="protein sequence ID" value="SJN42835.1"/>
    <property type="molecule type" value="Genomic_DNA"/>
</dbReference>
<protein>
    <submittedName>
        <fullName evidence="1">Uncharacterized protein</fullName>
    </submittedName>
</protein>
<reference evidence="1 2" key="1">
    <citation type="submission" date="2017-02" db="EMBL/GenBank/DDBJ databases">
        <authorList>
            <person name="Peterson S.W."/>
        </authorList>
    </citation>
    <scope>NUCLEOTIDE SEQUENCE [LARGE SCALE GENOMIC DNA]</scope>
    <source>
        <strain evidence="1 2">LSP_Lj1</strain>
    </source>
</reference>
<dbReference type="InterPro" id="IPR001387">
    <property type="entry name" value="Cro/C1-type_HTH"/>
</dbReference>